<dbReference type="CDD" id="cd01392">
    <property type="entry name" value="HTH_LacI"/>
    <property type="match status" value="1"/>
</dbReference>
<keyword evidence="2" id="KW-0805">Transcription regulation</keyword>
<evidence type="ECO:0000256" key="4">
    <source>
        <dbReference type="ARBA" id="ARBA00023163"/>
    </source>
</evidence>
<dbReference type="Pfam" id="PF00356">
    <property type="entry name" value="LacI"/>
    <property type="match status" value="1"/>
</dbReference>
<dbReference type="RefSeq" id="WP_034546784.1">
    <property type="nucleotide sequence ID" value="NZ_FSRN01000001.1"/>
</dbReference>
<dbReference type="eggNOG" id="COG1609">
    <property type="taxonomic scope" value="Bacteria"/>
</dbReference>
<dbReference type="Gene3D" id="3.40.50.2300">
    <property type="match status" value="2"/>
</dbReference>
<evidence type="ECO:0000259" key="5">
    <source>
        <dbReference type="PROSITE" id="PS50932"/>
    </source>
</evidence>
<dbReference type="PANTHER" id="PTHR30146:SF148">
    <property type="entry name" value="HTH-TYPE TRANSCRIPTIONAL REPRESSOR PURR-RELATED"/>
    <property type="match status" value="1"/>
</dbReference>
<keyword evidence="7" id="KW-1185">Reference proteome</keyword>
<dbReference type="AlphaFoldDB" id="A0A1N6EXG2"/>
<dbReference type="GO" id="GO:0000976">
    <property type="term" value="F:transcription cis-regulatory region binding"/>
    <property type="evidence" value="ECO:0007669"/>
    <property type="project" value="TreeGrafter"/>
</dbReference>
<accession>A0A1N6EXG2</accession>
<dbReference type="STRING" id="28230.SAMN05878443_0268"/>
<gene>
    <name evidence="6" type="ORF">SAMN05878443_0268</name>
</gene>
<organism evidence="6 7">
    <name type="scientific">Carnobacterium alterfunditum</name>
    <dbReference type="NCBI Taxonomy" id="28230"/>
    <lineage>
        <taxon>Bacteria</taxon>
        <taxon>Bacillati</taxon>
        <taxon>Bacillota</taxon>
        <taxon>Bacilli</taxon>
        <taxon>Lactobacillales</taxon>
        <taxon>Carnobacteriaceae</taxon>
        <taxon>Carnobacterium</taxon>
    </lineage>
</organism>
<evidence type="ECO:0000256" key="3">
    <source>
        <dbReference type="ARBA" id="ARBA00023125"/>
    </source>
</evidence>
<dbReference type="SUPFAM" id="SSF53822">
    <property type="entry name" value="Periplasmic binding protein-like I"/>
    <property type="match status" value="1"/>
</dbReference>
<evidence type="ECO:0000313" key="6">
    <source>
        <dbReference type="EMBL" id="SIN87792.1"/>
    </source>
</evidence>
<dbReference type="Proteomes" id="UP000184758">
    <property type="component" value="Unassembled WGS sequence"/>
</dbReference>
<feature type="domain" description="HTH lacI-type" evidence="5">
    <location>
        <begin position="2"/>
        <end position="56"/>
    </location>
</feature>
<dbReference type="OrthoDB" id="9798934at2"/>
<dbReference type="GO" id="GO:0003700">
    <property type="term" value="F:DNA-binding transcription factor activity"/>
    <property type="evidence" value="ECO:0007669"/>
    <property type="project" value="TreeGrafter"/>
</dbReference>
<dbReference type="SMART" id="SM00354">
    <property type="entry name" value="HTH_LACI"/>
    <property type="match status" value="1"/>
</dbReference>
<dbReference type="SUPFAM" id="SSF47413">
    <property type="entry name" value="lambda repressor-like DNA-binding domains"/>
    <property type="match status" value="1"/>
</dbReference>
<dbReference type="PANTHER" id="PTHR30146">
    <property type="entry name" value="LACI-RELATED TRANSCRIPTIONAL REPRESSOR"/>
    <property type="match status" value="1"/>
</dbReference>
<evidence type="ECO:0000256" key="1">
    <source>
        <dbReference type="ARBA" id="ARBA00022491"/>
    </source>
</evidence>
<dbReference type="InterPro" id="IPR046335">
    <property type="entry name" value="LacI/GalR-like_sensor"/>
</dbReference>
<dbReference type="Gene3D" id="1.10.260.40">
    <property type="entry name" value="lambda repressor-like DNA-binding domains"/>
    <property type="match status" value="1"/>
</dbReference>
<dbReference type="CDD" id="cd06267">
    <property type="entry name" value="PBP1_LacI_sugar_binding-like"/>
    <property type="match status" value="1"/>
</dbReference>
<dbReference type="InterPro" id="IPR010982">
    <property type="entry name" value="Lambda_DNA-bd_dom_sf"/>
</dbReference>
<dbReference type="InterPro" id="IPR000843">
    <property type="entry name" value="HTH_LacI"/>
</dbReference>
<evidence type="ECO:0000313" key="7">
    <source>
        <dbReference type="Proteomes" id="UP000184758"/>
    </source>
</evidence>
<keyword evidence="4" id="KW-0804">Transcription</keyword>
<keyword evidence="3" id="KW-0238">DNA-binding</keyword>
<sequence>MATIYDVAKEAAYSISTVSKVLNNSTNVSSRARKKVLEAIETLDYVPNSSARTLATKKSNMIGVVFSENLGVGMAHPFFGPVIEGFRKFVDMHNYDLLFVSRSIKGEESYTNQLIRRGVDGIVVFSTDSDQSDLKIYRELGIPCVFIDMEVNDFNSVYSDNYHGALMAVDHLVALGHQKIAHIHGESTGFIGVERMRGFNDAISAHGLNTPEEYIMNGGYYSADGGRMAMMKLLRLSEPPTAVFVSGDQMAIGAIQAIKEYGLSVPEDISVVGFDDIEIAKYMEPALTTIAQDKEKIGQQAGLLAIESILNPNCLPVKKTIPVRLIKRETTRQVKK</sequence>
<keyword evidence="1" id="KW-0678">Repressor</keyword>
<name>A0A1N6EXG2_9LACT</name>
<proteinExistence type="predicted"/>
<dbReference type="PROSITE" id="PS50932">
    <property type="entry name" value="HTH_LACI_2"/>
    <property type="match status" value="1"/>
</dbReference>
<dbReference type="EMBL" id="FSRN01000001">
    <property type="protein sequence ID" value="SIN87792.1"/>
    <property type="molecule type" value="Genomic_DNA"/>
</dbReference>
<dbReference type="Pfam" id="PF13377">
    <property type="entry name" value="Peripla_BP_3"/>
    <property type="match status" value="1"/>
</dbReference>
<evidence type="ECO:0000256" key="2">
    <source>
        <dbReference type="ARBA" id="ARBA00023015"/>
    </source>
</evidence>
<protein>
    <submittedName>
        <fullName evidence="6">Transcriptional regulator, LacI family</fullName>
    </submittedName>
</protein>
<dbReference type="InterPro" id="IPR028082">
    <property type="entry name" value="Peripla_BP_I"/>
</dbReference>
<reference evidence="7" key="1">
    <citation type="submission" date="2016-11" db="EMBL/GenBank/DDBJ databases">
        <authorList>
            <person name="Varghese N."/>
            <person name="Submissions S."/>
        </authorList>
    </citation>
    <scope>NUCLEOTIDE SEQUENCE [LARGE SCALE GENOMIC DNA]</scope>
    <source>
        <strain evidence="7">313</strain>
    </source>
</reference>